<evidence type="ECO:0000256" key="1">
    <source>
        <dbReference type="SAM" id="SignalP"/>
    </source>
</evidence>
<dbReference type="AlphaFoldDB" id="A0A3D9CHC9"/>
<keyword evidence="1" id="KW-0732">Signal</keyword>
<comment type="caution">
    <text evidence="2">The sequence shown here is derived from an EMBL/GenBank/DDBJ whole genome shotgun (WGS) entry which is preliminary data.</text>
</comment>
<evidence type="ECO:0000313" key="3">
    <source>
        <dbReference type="Proteomes" id="UP000256769"/>
    </source>
</evidence>
<accession>A0A3D9CHC9</accession>
<dbReference type="Gene3D" id="2.60.120.380">
    <property type="match status" value="1"/>
</dbReference>
<name>A0A3D9CHC9_9FLAO</name>
<dbReference type="Proteomes" id="UP000256769">
    <property type="component" value="Unassembled WGS sequence"/>
</dbReference>
<feature type="signal peptide" evidence="1">
    <location>
        <begin position="1"/>
        <end position="18"/>
    </location>
</feature>
<sequence>MKKSLLLFLLLAVCVLQAQINLNTGSTGVGTAPVSSFFSYSYVQQIYPKQELNANSAGNITGLTFYLDPASTITDSSNWTVYLGHTSKTAFTSGTDWIPVSQLTQVFAGSVTKNNGKVQVTFTTPFAYNNTDNLVVAAKENSPSIDINNFDEAFHVYPHTPYSTLYYKGDRGVVDPAVPPGGIRADYKSAITFLGLTPNPAPACPFVVYPVNNTQFISLSPQIKWLPVSGAGSYKISLGTSPGGTDVINQQTVTSNDFTPSAPLNPDTNYYLKVTAVSAGVPSTGCSDIAFKTIPPVPANDACSGALSASVFPYSYTQNDAVSATNNGGFITSCTDAMNDGTWFKFTGDGSQYTVKLTMPAGSTFDPQVGVYNGTCSNLVCVDTVDNAGGGGTETLVIATTSGTEYYVNVGSYEETVDVSENTFTITITKP</sequence>
<dbReference type="Gene3D" id="2.60.40.10">
    <property type="entry name" value="Immunoglobulins"/>
    <property type="match status" value="1"/>
</dbReference>
<dbReference type="InterPro" id="IPR013783">
    <property type="entry name" value="Ig-like_fold"/>
</dbReference>
<keyword evidence="3" id="KW-1185">Reference proteome</keyword>
<evidence type="ECO:0008006" key="4">
    <source>
        <dbReference type="Google" id="ProtNLM"/>
    </source>
</evidence>
<feature type="chain" id="PRO_5017798728" description="Fibronectin type-III domain-containing protein" evidence="1">
    <location>
        <begin position="19"/>
        <end position="431"/>
    </location>
</feature>
<proteinExistence type="predicted"/>
<reference evidence="2 3" key="1">
    <citation type="journal article" date="2007" name="Int. J. Syst. Evol. Microbiol.">
        <title>Chryseobacterium flavum sp. nov., isolated from polluted soil.</title>
        <authorList>
            <person name="Zhou Y."/>
            <person name="Dong J."/>
            <person name="Wang X."/>
            <person name="Huang X."/>
            <person name="Zhang K.Y."/>
            <person name="Zhang Y.Q."/>
            <person name="Guo Y.F."/>
            <person name="Lai R."/>
            <person name="Li W.J."/>
        </authorList>
    </citation>
    <scope>NUCLEOTIDE SEQUENCE [LARGE SCALE GENOMIC DNA]</scope>
    <source>
        <strain evidence="2 3">KCTC 12877</strain>
    </source>
</reference>
<organism evidence="2 3">
    <name type="scientific">Chryseobacterium flavum</name>
    <dbReference type="NCBI Taxonomy" id="415851"/>
    <lineage>
        <taxon>Bacteria</taxon>
        <taxon>Pseudomonadati</taxon>
        <taxon>Bacteroidota</taxon>
        <taxon>Flavobacteriia</taxon>
        <taxon>Flavobacteriales</taxon>
        <taxon>Weeksellaceae</taxon>
        <taxon>Chryseobacterium group</taxon>
        <taxon>Chryseobacterium</taxon>
    </lineage>
</organism>
<protein>
    <recommendedName>
        <fullName evidence="4">Fibronectin type-III domain-containing protein</fullName>
    </recommendedName>
</protein>
<evidence type="ECO:0000313" key="2">
    <source>
        <dbReference type="EMBL" id="REC65125.1"/>
    </source>
</evidence>
<gene>
    <name evidence="2" type="ORF">DRF59_17535</name>
</gene>
<dbReference type="EMBL" id="QNUE01000018">
    <property type="protein sequence ID" value="REC65125.1"/>
    <property type="molecule type" value="Genomic_DNA"/>
</dbReference>